<dbReference type="PROSITE" id="PS50005">
    <property type="entry name" value="TPR"/>
    <property type="match status" value="1"/>
</dbReference>
<comment type="caution">
    <text evidence="4">The sequence shown here is derived from an EMBL/GenBank/DDBJ whole genome shotgun (WGS) entry which is preliminary data.</text>
</comment>
<feature type="coiled-coil region" evidence="2">
    <location>
        <begin position="105"/>
        <end position="156"/>
    </location>
</feature>
<dbReference type="SMART" id="SM00028">
    <property type="entry name" value="TPR"/>
    <property type="match status" value="5"/>
</dbReference>
<reference evidence="5" key="1">
    <citation type="journal article" date="2019" name="Int. J. Syst. Evol. Microbiol.">
        <title>The Global Catalogue of Microorganisms (GCM) 10K type strain sequencing project: providing services to taxonomists for standard genome sequencing and annotation.</title>
        <authorList>
            <consortium name="The Broad Institute Genomics Platform"/>
            <consortium name="The Broad Institute Genome Sequencing Center for Infectious Disease"/>
            <person name="Wu L."/>
            <person name="Ma J."/>
        </authorList>
    </citation>
    <scope>NUCLEOTIDE SEQUENCE [LARGE SCALE GENOMIC DNA]</scope>
    <source>
        <strain evidence="5">CGMCC 1.13574</strain>
    </source>
</reference>
<evidence type="ECO:0000313" key="4">
    <source>
        <dbReference type="EMBL" id="MFD2170066.1"/>
    </source>
</evidence>
<feature type="repeat" description="TPR" evidence="1">
    <location>
        <begin position="243"/>
        <end position="276"/>
    </location>
</feature>
<dbReference type="Gene3D" id="1.25.40.10">
    <property type="entry name" value="Tetratricopeptide repeat domain"/>
    <property type="match status" value="2"/>
</dbReference>
<dbReference type="EMBL" id="JBHUIO010000005">
    <property type="protein sequence ID" value="MFD2170066.1"/>
    <property type="molecule type" value="Genomic_DNA"/>
</dbReference>
<dbReference type="SMART" id="SM00530">
    <property type="entry name" value="HTH_XRE"/>
    <property type="match status" value="1"/>
</dbReference>
<accession>A0ABW4ZXQ4</accession>
<gene>
    <name evidence="4" type="ORF">ACFSOY_08665</name>
</gene>
<dbReference type="RefSeq" id="WP_386045706.1">
    <property type="nucleotide sequence ID" value="NZ_JBHUIO010000005.1"/>
</dbReference>
<dbReference type="PANTHER" id="PTHR37038">
    <property type="entry name" value="TRANSCRIPTIONAL REGULATOR-RELATED"/>
    <property type="match status" value="1"/>
</dbReference>
<dbReference type="Pfam" id="PF13424">
    <property type="entry name" value="TPR_12"/>
    <property type="match status" value="1"/>
</dbReference>
<dbReference type="Proteomes" id="UP001597343">
    <property type="component" value="Unassembled WGS sequence"/>
</dbReference>
<sequence length="444" mass="51118">MKVKEHIIKIGNYIRHLRKEKGLSQQELADGCCSQSFLSQLEKGIYPSMPSLDILQGICNKLGLSVGELFSQIDIDRESLEVEVLLDLIQVHIHRKEFELAYEIIEELQKREDLLQEQRHKLALLLASCLIKTEEYDQAIELLTQLQLSLEEEQHRDDHMLADVLNKLGNAYYFQNNRLNAYANYRRAFQITTLFPKPDLLAADISYNLGNVCKDLRFDADARAHLENAKNIYEVISEKEGLASTLYYLGIVYKNIGDLSSASELFKKSRILYESLEIYQMAKLAQHLYAFYILSRDNAPLAIDELLKLADEHRKDGDISYEAFSYARAAFVSIQRQNFGDASELLKKATALEYEGKKEDPKYAYLLQVSAEYHLLIKDIERSIEDAFKSADLFGKIEHDMEMATSLEIAVRAYQEKGMYKEGLVVSQRVIKVLRRYTDLSLLP</sequence>
<evidence type="ECO:0000256" key="1">
    <source>
        <dbReference type="PROSITE-ProRule" id="PRU00339"/>
    </source>
</evidence>
<dbReference type="InterPro" id="IPR053163">
    <property type="entry name" value="HTH-type_regulator_Rgg"/>
</dbReference>
<name>A0ABW4ZXQ4_9BACL</name>
<dbReference type="InterPro" id="IPR011990">
    <property type="entry name" value="TPR-like_helical_dom_sf"/>
</dbReference>
<dbReference type="SUPFAM" id="SSF47413">
    <property type="entry name" value="lambda repressor-like DNA-binding domains"/>
    <property type="match status" value="1"/>
</dbReference>
<dbReference type="SUPFAM" id="SSF48452">
    <property type="entry name" value="TPR-like"/>
    <property type="match status" value="2"/>
</dbReference>
<feature type="domain" description="HTH cro/C1-type" evidence="3">
    <location>
        <begin position="14"/>
        <end position="69"/>
    </location>
</feature>
<dbReference type="PROSITE" id="PS50943">
    <property type="entry name" value="HTH_CROC1"/>
    <property type="match status" value="1"/>
</dbReference>
<dbReference type="PANTHER" id="PTHR37038:SF14">
    <property type="entry name" value="TRANSCRIPTIONAL ACTIVATOR"/>
    <property type="match status" value="1"/>
</dbReference>
<evidence type="ECO:0000313" key="5">
    <source>
        <dbReference type="Proteomes" id="UP001597343"/>
    </source>
</evidence>
<dbReference type="Pfam" id="PF01381">
    <property type="entry name" value="HTH_3"/>
    <property type="match status" value="1"/>
</dbReference>
<keyword evidence="5" id="KW-1185">Reference proteome</keyword>
<organism evidence="4 5">
    <name type="scientific">Tumebacillus lipolyticus</name>
    <dbReference type="NCBI Taxonomy" id="1280370"/>
    <lineage>
        <taxon>Bacteria</taxon>
        <taxon>Bacillati</taxon>
        <taxon>Bacillota</taxon>
        <taxon>Bacilli</taxon>
        <taxon>Bacillales</taxon>
        <taxon>Alicyclobacillaceae</taxon>
        <taxon>Tumebacillus</taxon>
    </lineage>
</organism>
<dbReference type="InterPro" id="IPR010982">
    <property type="entry name" value="Lambda_DNA-bd_dom_sf"/>
</dbReference>
<evidence type="ECO:0000256" key="2">
    <source>
        <dbReference type="SAM" id="Coils"/>
    </source>
</evidence>
<dbReference type="InterPro" id="IPR019734">
    <property type="entry name" value="TPR_rpt"/>
</dbReference>
<proteinExistence type="predicted"/>
<dbReference type="InterPro" id="IPR001387">
    <property type="entry name" value="Cro/C1-type_HTH"/>
</dbReference>
<keyword evidence="1" id="KW-0802">TPR repeat</keyword>
<evidence type="ECO:0000259" key="3">
    <source>
        <dbReference type="PROSITE" id="PS50943"/>
    </source>
</evidence>
<protein>
    <submittedName>
        <fullName evidence="4">Tetratricopeptide repeat protein</fullName>
    </submittedName>
</protein>
<dbReference type="Gene3D" id="1.10.260.40">
    <property type="entry name" value="lambda repressor-like DNA-binding domains"/>
    <property type="match status" value="1"/>
</dbReference>
<keyword evidence="2" id="KW-0175">Coiled coil</keyword>
<dbReference type="CDD" id="cd00093">
    <property type="entry name" value="HTH_XRE"/>
    <property type="match status" value="1"/>
</dbReference>